<name>A0ABQ1R859_9ALTE</name>
<feature type="signal peptide" evidence="1">
    <location>
        <begin position="1"/>
        <end position="19"/>
    </location>
</feature>
<dbReference type="EMBL" id="BMGJ01000005">
    <property type="protein sequence ID" value="GGD61844.1"/>
    <property type="molecule type" value="Genomic_DNA"/>
</dbReference>
<dbReference type="Proteomes" id="UP000614272">
    <property type="component" value="Unassembled WGS sequence"/>
</dbReference>
<gene>
    <name evidence="2" type="ORF">GCM10011357_16390</name>
</gene>
<keyword evidence="1" id="KW-0732">Signal</keyword>
<evidence type="ECO:0008006" key="4">
    <source>
        <dbReference type="Google" id="ProtNLM"/>
    </source>
</evidence>
<comment type="caution">
    <text evidence="2">The sequence shown here is derived from an EMBL/GenBank/DDBJ whole genome shotgun (WGS) entry which is preliminary data.</text>
</comment>
<evidence type="ECO:0000256" key="1">
    <source>
        <dbReference type="SAM" id="SignalP"/>
    </source>
</evidence>
<evidence type="ECO:0000313" key="2">
    <source>
        <dbReference type="EMBL" id="GGD61844.1"/>
    </source>
</evidence>
<proteinExistence type="predicted"/>
<feature type="chain" id="PRO_5046415811" description="MSHA biogenesis protein MshK" evidence="1">
    <location>
        <begin position="20"/>
        <end position="117"/>
    </location>
</feature>
<keyword evidence="3" id="KW-1185">Reference proteome</keyword>
<sequence length="117" mass="12727">MIIKRLLCFGLIAGGLVQAQVLQDPTQPPKQAGSIAIAGQPVQDTANGVPSVTAIFIGPQRRYAIVEGDALYPGERWREMELIEIRAGSVLFRHNDNEIEVTLRQGKTLTKGKANGF</sequence>
<reference evidence="3" key="1">
    <citation type="journal article" date="2019" name="Int. J. Syst. Evol. Microbiol.">
        <title>The Global Catalogue of Microorganisms (GCM) 10K type strain sequencing project: providing services to taxonomists for standard genome sequencing and annotation.</title>
        <authorList>
            <consortium name="The Broad Institute Genomics Platform"/>
            <consortium name="The Broad Institute Genome Sequencing Center for Infectious Disease"/>
            <person name="Wu L."/>
            <person name="Ma J."/>
        </authorList>
    </citation>
    <scope>NUCLEOTIDE SEQUENCE [LARGE SCALE GENOMIC DNA]</scope>
    <source>
        <strain evidence="3">CGMCC 1.12923</strain>
    </source>
</reference>
<protein>
    <recommendedName>
        <fullName evidence="4">MSHA biogenesis protein MshK</fullName>
    </recommendedName>
</protein>
<dbReference type="RefSeq" id="WP_099033729.1">
    <property type="nucleotide sequence ID" value="NZ_BMGJ01000005.1"/>
</dbReference>
<evidence type="ECO:0000313" key="3">
    <source>
        <dbReference type="Proteomes" id="UP000614272"/>
    </source>
</evidence>
<organism evidence="2 3">
    <name type="scientific">Lacimicrobium alkaliphilum</name>
    <dbReference type="NCBI Taxonomy" id="1526571"/>
    <lineage>
        <taxon>Bacteria</taxon>
        <taxon>Pseudomonadati</taxon>
        <taxon>Pseudomonadota</taxon>
        <taxon>Gammaproteobacteria</taxon>
        <taxon>Alteromonadales</taxon>
        <taxon>Alteromonadaceae</taxon>
        <taxon>Lacimicrobium</taxon>
    </lineage>
</organism>
<accession>A0ABQ1R859</accession>